<dbReference type="Proteomes" id="UP000230233">
    <property type="component" value="Chromosome III"/>
</dbReference>
<name>A0A2G5UF67_9PELO</name>
<reference evidence="2" key="1">
    <citation type="submission" date="2017-10" db="EMBL/GenBank/DDBJ databases">
        <title>Rapid genome shrinkage in a self-fertile nematode reveals novel sperm competition proteins.</title>
        <authorList>
            <person name="Yin D."/>
            <person name="Schwarz E.M."/>
            <person name="Thomas C.G."/>
            <person name="Felde R.L."/>
            <person name="Korf I.F."/>
            <person name="Cutter A.D."/>
            <person name="Schartner C.M."/>
            <person name="Ralston E.J."/>
            <person name="Meyer B.J."/>
            <person name="Haag E.S."/>
        </authorList>
    </citation>
    <scope>NUCLEOTIDE SEQUENCE [LARGE SCALE GENOMIC DNA]</scope>
    <source>
        <strain evidence="2">JU1422</strain>
    </source>
</reference>
<comment type="caution">
    <text evidence="1">The sequence shown here is derived from an EMBL/GenBank/DDBJ whole genome shotgun (WGS) entry which is preliminary data.</text>
</comment>
<dbReference type="AlphaFoldDB" id="A0A2G5UF67"/>
<evidence type="ECO:0000313" key="1">
    <source>
        <dbReference type="EMBL" id="PIC37991.1"/>
    </source>
</evidence>
<protein>
    <submittedName>
        <fullName evidence="1">Uncharacterized protein</fullName>
    </submittedName>
</protein>
<gene>
    <name evidence="1" type="primary">Cni-C38D4.9</name>
    <name evidence="1" type="synonym">Cnig_chr_III.g10144</name>
    <name evidence="1" type="ORF">B9Z55_010144</name>
</gene>
<accession>A0A2G5UF67</accession>
<dbReference type="OrthoDB" id="419617at2759"/>
<evidence type="ECO:0000313" key="2">
    <source>
        <dbReference type="Proteomes" id="UP000230233"/>
    </source>
</evidence>
<keyword evidence="2" id="KW-1185">Reference proteome</keyword>
<sequence length="89" mass="10039">MPDKKVLWMLDELEGFEKPKIKLEQYATSSELAGNILENIESERGQNSTNLQFSYYSGTKNRSCGRETRTPLAVAEGPTTTATVTQKYF</sequence>
<dbReference type="EMBL" id="PDUG01000003">
    <property type="protein sequence ID" value="PIC37991.1"/>
    <property type="molecule type" value="Genomic_DNA"/>
</dbReference>
<proteinExistence type="predicted"/>
<organism evidence="1 2">
    <name type="scientific">Caenorhabditis nigoni</name>
    <dbReference type="NCBI Taxonomy" id="1611254"/>
    <lineage>
        <taxon>Eukaryota</taxon>
        <taxon>Metazoa</taxon>
        <taxon>Ecdysozoa</taxon>
        <taxon>Nematoda</taxon>
        <taxon>Chromadorea</taxon>
        <taxon>Rhabditida</taxon>
        <taxon>Rhabditina</taxon>
        <taxon>Rhabditomorpha</taxon>
        <taxon>Rhabditoidea</taxon>
        <taxon>Rhabditidae</taxon>
        <taxon>Peloderinae</taxon>
        <taxon>Caenorhabditis</taxon>
    </lineage>
</organism>